<comment type="caution">
    <text evidence="2">The sequence shown here is derived from an EMBL/GenBank/DDBJ whole genome shotgun (WGS) entry which is preliminary data.</text>
</comment>
<evidence type="ECO:0000313" key="2">
    <source>
        <dbReference type="EMBL" id="MEF3367604.1"/>
    </source>
</evidence>
<organism evidence="2 3">
    <name type="scientific">Methylocystis borbori</name>
    <dbReference type="NCBI Taxonomy" id="3118750"/>
    <lineage>
        <taxon>Bacteria</taxon>
        <taxon>Pseudomonadati</taxon>
        <taxon>Pseudomonadota</taxon>
        <taxon>Alphaproteobacteria</taxon>
        <taxon>Hyphomicrobiales</taxon>
        <taxon>Methylocystaceae</taxon>
        <taxon>Methylocystis</taxon>
    </lineage>
</organism>
<dbReference type="RefSeq" id="WP_332082649.1">
    <property type="nucleotide sequence ID" value="NZ_JAZHYN010000048.1"/>
</dbReference>
<evidence type="ECO:0000256" key="1">
    <source>
        <dbReference type="SAM" id="Phobius"/>
    </source>
</evidence>
<feature type="transmembrane region" description="Helical" evidence="1">
    <location>
        <begin position="12"/>
        <end position="34"/>
    </location>
</feature>
<proteinExistence type="predicted"/>
<evidence type="ECO:0000313" key="3">
    <source>
        <dbReference type="Proteomes" id="UP001350748"/>
    </source>
</evidence>
<accession>A0ABU7XJN6</accession>
<protein>
    <recommendedName>
        <fullName evidence="4">Iron transporter</fullName>
    </recommendedName>
</protein>
<dbReference type="Proteomes" id="UP001350748">
    <property type="component" value="Unassembled WGS sequence"/>
</dbReference>
<keyword evidence="1" id="KW-1133">Transmembrane helix</keyword>
<feature type="transmembrane region" description="Helical" evidence="1">
    <location>
        <begin position="72"/>
        <end position="93"/>
    </location>
</feature>
<reference evidence="2 3" key="1">
    <citation type="submission" date="2024-02" db="EMBL/GenBank/DDBJ databases">
        <authorList>
            <person name="Grouzdev D."/>
        </authorList>
    </citation>
    <scope>NUCLEOTIDE SEQUENCE [LARGE SCALE GENOMIC DNA]</scope>
    <source>
        <strain evidence="2 3">9N</strain>
    </source>
</reference>
<gene>
    <name evidence="2" type="ORF">V3H18_13775</name>
</gene>
<keyword evidence="3" id="KW-1185">Reference proteome</keyword>
<name>A0ABU7XJN6_9HYPH</name>
<evidence type="ECO:0008006" key="4">
    <source>
        <dbReference type="Google" id="ProtNLM"/>
    </source>
</evidence>
<sequence length="94" mass="10309">MSEIRRDWLSKTSAGTILGFTLALAISGLFARLGPGGFTTPNKYQLVMWLIAPVWLGVLSFCFLFQSGKRAWLWLGAANALAYAGLLACRHFLS</sequence>
<feature type="transmembrane region" description="Helical" evidence="1">
    <location>
        <begin position="46"/>
        <end position="65"/>
    </location>
</feature>
<dbReference type="EMBL" id="JAZHYN010000048">
    <property type="protein sequence ID" value="MEF3367604.1"/>
    <property type="molecule type" value="Genomic_DNA"/>
</dbReference>
<keyword evidence="1" id="KW-0472">Membrane</keyword>
<keyword evidence="1" id="KW-0812">Transmembrane</keyword>